<proteinExistence type="inferred from homology"/>
<reference evidence="10" key="1">
    <citation type="submission" date="2023-01" db="EMBL/GenBank/DDBJ databases">
        <title>Human gut microbiome strain richness.</title>
        <authorList>
            <person name="Chen-Liaw A."/>
        </authorList>
    </citation>
    <scope>NUCLEOTIDE SEQUENCE</scope>
    <source>
        <strain evidence="10">D59st1_B8_D59t2_181005</strain>
    </source>
</reference>
<evidence type="ECO:0000256" key="3">
    <source>
        <dbReference type="ARBA" id="ARBA00022679"/>
    </source>
</evidence>
<evidence type="ECO:0000256" key="2">
    <source>
        <dbReference type="ARBA" id="ARBA00006464"/>
    </source>
</evidence>
<name>A0AAW6E8F0_9FIRM</name>
<evidence type="ECO:0000313" key="11">
    <source>
        <dbReference type="Proteomes" id="UP001211421"/>
    </source>
</evidence>
<dbReference type="PANTHER" id="PTHR30576:SF0">
    <property type="entry name" value="UNDECAPRENYL-PHOSPHATE N-ACETYLGALACTOSAMINYL 1-PHOSPHATE TRANSFERASE-RELATED"/>
    <property type="match status" value="1"/>
</dbReference>
<evidence type="ECO:0000256" key="1">
    <source>
        <dbReference type="ARBA" id="ARBA00004141"/>
    </source>
</evidence>
<evidence type="ECO:0000256" key="7">
    <source>
        <dbReference type="SAM" id="MobiDB-lite"/>
    </source>
</evidence>
<gene>
    <name evidence="10" type="ORF">PNV70_14635</name>
</gene>
<dbReference type="GO" id="GO:0016020">
    <property type="term" value="C:membrane"/>
    <property type="evidence" value="ECO:0007669"/>
    <property type="project" value="UniProtKB-SubCell"/>
</dbReference>
<accession>A0AAW6E8F0</accession>
<evidence type="ECO:0000256" key="8">
    <source>
        <dbReference type="SAM" id="Phobius"/>
    </source>
</evidence>
<feature type="transmembrane region" description="Helical" evidence="8">
    <location>
        <begin position="70"/>
        <end position="90"/>
    </location>
</feature>
<evidence type="ECO:0000256" key="6">
    <source>
        <dbReference type="ARBA" id="ARBA00023136"/>
    </source>
</evidence>
<organism evidence="10 11">
    <name type="scientific">Ruminococcus bicirculans</name>
    <name type="common">ex Wegman et al. 2014</name>
    <dbReference type="NCBI Taxonomy" id="1160721"/>
    <lineage>
        <taxon>Bacteria</taxon>
        <taxon>Bacillati</taxon>
        <taxon>Bacillota</taxon>
        <taxon>Clostridia</taxon>
        <taxon>Eubacteriales</taxon>
        <taxon>Oscillospiraceae</taxon>
        <taxon>Ruminococcus</taxon>
    </lineage>
</organism>
<dbReference type="PANTHER" id="PTHR30576">
    <property type="entry name" value="COLANIC BIOSYNTHESIS UDP-GLUCOSE LIPID CARRIER TRANSFERASE"/>
    <property type="match status" value="1"/>
</dbReference>
<comment type="subcellular location">
    <subcellularLocation>
        <location evidence="1">Membrane</location>
        <topology evidence="1">Multi-pass membrane protein</topology>
    </subcellularLocation>
</comment>
<dbReference type="Pfam" id="PF02397">
    <property type="entry name" value="Bac_transf"/>
    <property type="match status" value="1"/>
</dbReference>
<feature type="compositionally biased region" description="Basic and acidic residues" evidence="7">
    <location>
        <begin position="476"/>
        <end position="498"/>
    </location>
</feature>
<feature type="domain" description="Bacterial sugar transferase" evidence="9">
    <location>
        <begin position="281"/>
        <end position="461"/>
    </location>
</feature>
<keyword evidence="4 8" id="KW-0812">Transmembrane</keyword>
<dbReference type="InterPro" id="IPR017475">
    <property type="entry name" value="EPS_sugar_tfrase"/>
</dbReference>
<dbReference type="InterPro" id="IPR003362">
    <property type="entry name" value="Bact_transf"/>
</dbReference>
<comment type="similarity">
    <text evidence="2">Belongs to the bacterial sugar transferase family.</text>
</comment>
<evidence type="ECO:0000259" key="9">
    <source>
        <dbReference type="Pfam" id="PF02397"/>
    </source>
</evidence>
<dbReference type="GO" id="GO:0016780">
    <property type="term" value="F:phosphotransferase activity, for other substituted phosphate groups"/>
    <property type="evidence" value="ECO:0007669"/>
    <property type="project" value="TreeGrafter"/>
</dbReference>
<feature type="transmembrane region" description="Helical" evidence="8">
    <location>
        <begin position="37"/>
        <end position="58"/>
    </location>
</feature>
<evidence type="ECO:0000256" key="4">
    <source>
        <dbReference type="ARBA" id="ARBA00022692"/>
    </source>
</evidence>
<dbReference type="NCBIfam" id="TIGR03025">
    <property type="entry name" value="EPS_sugtrans"/>
    <property type="match status" value="1"/>
</dbReference>
<dbReference type="Proteomes" id="UP001211421">
    <property type="component" value="Unassembled WGS sequence"/>
</dbReference>
<feature type="transmembrane region" description="Helical" evidence="8">
    <location>
        <begin position="135"/>
        <end position="160"/>
    </location>
</feature>
<evidence type="ECO:0000256" key="5">
    <source>
        <dbReference type="ARBA" id="ARBA00022989"/>
    </source>
</evidence>
<comment type="caution">
    <text evidence="10">The sequence shown here is derived from an EMBL/GenBank/DDBJ whole genome shotgun (WGS) entry which is preliminary data.</text>
</comment>
<keyword evidence="5 8" id="KW-1133">Transmembrane helix</keyword>
<dbReference type="AlphaFoldDB" id="A0AAW6E8F0"/>
<evidence type="ECO:0000313" key="10">
    <source>
        <dbReference type="EMBL" id="MDB8743299.1"/>
    </source>
</evidence>
<keyword evidence="3 10" id="KW-0808">Transferase</keyword>
<dbReference type="EMBL" id="JAQMLS010000016">
    <property type="protein sequence ID" value="MDB8743299.1"/>
    <property type="molecule type" value="Genomic_DNA"/>
</dbReference>
<feature type="transmembrane region" description="Helical" evidence="8">
    <location>
        <begin position="111"/>
        <end position="129"/>
    </location>
</feature>
<feature type="region of interest" description="Disordered" evidence="7">
    <location>
        <begin position="472"/>
        <end position="498"/>
    </location>
</feature>
<protein>
    <submittedName>
        <fullName evidence="10">Sugar transferase</fullName>
    </submittedName>
</protein>
<feature type="transmembrane region" description="Helical" evidence="8">
    <location>
        <begin position="283"/>
        <end position="307"/>
    </location>
</feature>
<sequence length="498" mass="57284">MLDYWRKVCYTLLIEQITKTAEKGGFLLNNRDQFKKILNYLSALVIICAFMKCFDTVWNNYYNKAMRDPFWHNGNILMVAIYAVLYISMAKTFNGFRLGYDKFTGLFGSQVLGVLGANFIEFILVSLIGRGRLNIAPILVMTVIQVAIAFAWSYVFTWIYQAVYPPRRMIIVYGNKNAKYLVSKMSVRNDKYRICASISCEESLEDIEREILKHEAVIISDIPNDLRNKLLKFTFENSIRTYINPKLSDIIVRGAEDFHLFDTPLLLARNDALRWEQRAVKRILDVVLSAAALVVASPFMLVTAIAIKAYDGGPVLYSQKRLTTGGRVFKVYKFRSMIVDAEKKSGATLAKKNDSRITPIGKFIRKVRIDELPQLINILKGDMSFVGPRPERPEIAQKYEKTMPEFKYRLKVKAGLTGYAQVMGKYNTTPYDKLKLDLMYIEHQSLMLDLRIFFMTVKTCFIPEATEGVKDSAPLETHRDRIEHDNSKDEKNSEEIKL</sequence>
<keyword evidence="6 8" id="KW-0472">Membrane</keyword>